<dbReference type="RefSeq" id="WP_231701741.1">
    <property type="nucleotide sequence ID" value="NZ_LT629787.1"/>
</dbReference>
<protein>
    <submittedName>
        <fullName evidence="5">Glycosyltransferase, catalytic subunit of cellulose synthase and poly-beta-1,6-N-acetylglucosamine synthase</fullName>
    </submittedName>
</protein>
<proteinExistence type="inferred from homology"/>
<keyword evidence="4" id="KW-0472">Membrane</keyword>
<dbReference type="InterPro" id="IPR029044">
    <property type="entry name" value="Nucleotide-diphossugar_trans"/>
</dbReference>
<reference evidence="6" key="1">
    <citation type="submission" date="2016-10" db="EMBL/GenBank/DDBJ databases">
        <authorList>
            <person name="Varghese N."/>
            <person name="Submissions S."/>
        </authorList>
    </citation>
    <scope>NUCLEOTIDE SEQUENCE [LARGE SCALE GENOMIC DNA]</scope>
    <source>
        <strain evidence="6">CECT 8338</strain>
    </source>
</reference>
<dbReference type="PANTHER" id="PTHR43630:SF1">
    <property type="entry name" value="POLY-BETA-1,6-N-ACETYL-D-GLUCOSAMINE SYNTHASE"/>
    <property type="match status" value="1"/>
</dbReference>
<dbReference type="EMBL" id="LT629787">
    <property type="protein sequence ID" value="SDU19682.1"/>
    <property type="molecule type" value="Genomic_DNA"/>
</dbReference>
<dbReference type="SUPFAM" id="SSF53448">
    <property type="entry name" value="Nucleotide-diphospho-sugar transferases"/>
    <property type="match status" value="1"/>
</dbReference>
<feature type="transmembrane region" description="Helical" evidence="4">
    <location>
        <begin position="395"/>
        <end position="415"/>
    </location>
</feature>
<accession>A0A1H2GJM2</accession>
<feature type="transmembrane region" description="Helical" evidence="4">
    <location>
        <begin position="25"/>
        <end position="49"/>
    </location>
</feature>
<dbReference type="Gene3D" id="3.90.550.10">
    <property type="entry name" value="Spore Coat Polysaccharide Biosynthesis Protein SpsA, Chain A"/>
    <property type="match status" value="1"/>
</dbReference>
<comment type="similarity">
    <text evidence="1">Belongs to the glycosyltransferase 2 family.</text>
</comment>
<keyword evidence="4" id="KW-1133">Transmembrane helix</keyword>
<dbReference type="GO" id="GO:0016757">
    <property type="term" value="F:glycosyltransferase activity"/>
    <property type="evidence" value="ECO:0007669"/>
    <property type="project" value="UniProtKB-KW"/>
</dbReference>
<keyword evidence="6" id="KW-1185">Reference proteome</keyword>
<dbReference type="Proteomes" id="UP000243924">
    <property type="component" value="Chromosome I"/>
</dbReference>
<keyword evidence="2" id="KW-0328">Glycosyltransferase</keyword>
<organism evidence="5 6">
    <name type="scientific">Halopseudomonas salegens</name>
    <dbReference type="NCBI Taxonomy" id="1434072"/>
    <lineage>
        <taxon>Bacteria</taxon>
        <taxon>Pseudomonadati</taxon>
        <taxon>Pseudomonadota</taxon>
        <taxon>Gammaproteobacteria</taxon>
        <taxon>Pseudomonadales</taxon>
        <taxon>Pseudomonadaceae</taxon>
        <taxon>Halopseudomonas</taxon>
    </lineage>
</organism>
<sequence length="443" mass="49907">MVETPILTLHEIISMVASADGVTRLLLLLFPFFLLIELPMNLLIAAGVVRWYSRKMSTIPAAANYAPTVSCIITCYSEGRDVLKTLETLCEQVYPGDIELIPVIDGAAVNQETLQVIRDYRIDSGIHPRRHLKPIAKWQRGGRVSSLNAGLQQATGDIVLALDGDTSFDNTMVSSITRHFVDPGVPAVAGSLRVRNMRASLITRIQALEYFLSIHVSKTGLSEWNTVNNISGAFGAFRREFLLHIGGWDTHSAEDLDITLRIKGYFARHPLRIPFEPAAVGHTDAPVTLRQFLMQRLRWDGDLFFLYIRKHSHSMTPRLLGWPNFLMTLITGFFFQLVLPFMIVGYTLAALVLLPVQTLLILTTLVYLVYLAVTLCLYVLGLLLVSERPRDDLRLLAVVPLFPVFMFGLRCWGVVCTMNEVLRRGHEETSMAPWWVLKKGKRF</sequence>
<gene>
    <name evidence="5" type="ORF">SAMN05216210_2347</name>
</gene>
<name>A0A1H2GJM2_9GAMM</name>
<evidence type="ECO:0000256" key="3">
    <source>
        <dbReference type="ARBA" id="ARBA00022679"/>
    </source>
</evidence>
<evidence type="ECO:0000256" key="1">
    <source>
        <dbReference type="ARBA" id="ARBA00006739"/>
    </source>
</evidence>
<evidence type="ECO:0000256" key="2">
    <source>
        <dbReference type="ARBA" id="ARBA00022676"/>
    </source>
</evidence>
<evidence type="ECO:0000313" key="5">
    <source>
        <dbReference type="EMBL" id="SDU19682.1"/>
    </source>
</evidence>
<evidence type="ECO:0000256" key="4">
    <source>
        <dbReference type="SAM" id="Phobius"/>
    </source>
</evidence>
<evidence type="ECO:0000313" key="6">
    <source>
        <dbReference type="Proteomes" id="UP000243924"/>
    </source>
</evidence>
<dbReference type="Pfam" id="PF13641">
    <property type="entry name" value="Glyco_tranf_2_3"/>
    <property type="match status" value="1"/>
</dbReference>
<dbReference type="CDD" id="cd06423">
    <property type="entry name" value="CESA_like"/>
    <property type="match status" value="1"/>
</dbReference>
<keyword evidence="4" id="KW-0812">Transmembrane</keyword>
<dbReference type="STRING" id="1434072.SAMN05216210_2347"/>
<feature type="transmembrane region" description="Helical" evidence="4">
    <location>
        <begin position="325"/>
        <end position="353"/>
    </location>
</feature>
<keyword evidence="3 5" id="KW-0808">Transferase</keyword>
<dbReference type="PANTHER" id="PTHR43630">
    <property type="entry name" value="POLY-BETA-1,6-N-ACETYL-D-GLUCOSAMINE SYNTHASE"/>
    <property type="match status" value="1"/>
</dbReference>
<dbReference type="AlphaFoldDB" id="A0A1H2GJM2"/>
<feature type="transmembrane region" description="Helical" evidence="4">
    <location>
        <begin position="359"/>
        <end position="383"/>
    </location>
</feature>